<gene>
    <name evidence="8" type="ORF">QYM36_016651</name>
</gene>
<evidence type="ECO:0000256" key="1">
    <source>
        <dbReference type="ARBA" id="ARBA00004173"/>
    </source>
</evidence>
<organism evidence="8 9">
    <name type="scientific">Artemia franciscana</name>
    <name type="common">Brine shrimp</name>
    <name type="synonym">Artemia sanfranciscana</name>
    <dbReference type="NCBI Taxonomy" id="6661"/>
    <lineage>
        <taxon>Eukaryota</taxon>
        <taxon>Metazoa</taxon>
        <taxon>Ecdysozoa</taxon>
        <taxon>Arthropoda</taxon>
        <taxon>Crustacea</taxon>
        <taxon>Branchiopoda</taxon>
        <taxon>Anostraca</taxon>
        <taxon>Artemiidae</taxon>
        <taxon>Artemia</taxon>
    </lineage>
</organism>
<protein>
    <recommendedName>
        <fullName evidence="6">Small ribosomal subunit protein bS16m</fullName>
    </recommendedName>
    <alternativeName>
        <fullName evidence="7">28S ribosomal protein S16, mitochondrial</fullName>
    </alternativeName>
</protein>
<dbReference type="GO" id="GO:0003735">
    <property type="term" value="F:structural constituent of ribosome"/>
    <property type="evidence" value="ECO:0007669"/>
    <property type="project" value="InterPro"/>
</dbReference>
<dbReference type="InterPro" id="IPR023803">
    <property type="entry name" value="Ribosomal_bS16_dom_sf"/>
</dbReference>
<dbReference type="HAMAP" id="MF_00385">
    <property type="entry name" value="Ribosomal_bS16"/>
    <property type="match status" value="1"/>
</dbReference>
<evidence type="ECO:0000256" key="6">
    <source>
        <dbReference type="ARBA" id="ARBA00035263"/>
    </source>
</evidence>
<keyword evidence="9" id="KW-1185">Reference proteome</keyword>
<evidence type="ECO:0000313" key="9">
    <source>
        <dbReference type="Proteomes" id="UP001187531"/>
    </source>
</evidence>
<dbReference type="NCBIfam" id="TIGR00002">
    <property type="entry name" value="S16"/>
    <property type="match status" value="1"/>
</dbReference>
<evidence type="ECO:0000313" key="8">
    <source>
        <dbReference type="EMBL" id="KAK2704324.1"/>
    </source>
</evidence>
<dbReference type="AlphaFoldDB" id="A0AA88KVU5"/>
<dbReference type="Gene3D" id="3.30.1320.10">
    <property type="match status" value="1"/>
</dbReference>
<dbReference type="SUPFAM" id="SSF54565">
    <property type="entry name" value="Ribosomal protein S16"/>
    <property type="match status" value="1"/>
</dbReference>
<keyword evidence="5" id="KW-0687">Ribonucleoprotein</keyword>
<keyword evidence="4" id="KW-0496">Mitochondrion</keyword>
<dbReference type="Proteomes" id="UP001187531">
    <property type="component" value="Unassembled WGS sequence"/>
</dbReference>
<evidence type="ECO:0000256" key="7">
    <source>
        <dbReference type="ARBA" id="ARBA00035438"/>
    </source>
</evidence>
<evidence type="ECO:0000256" key="3">
    <source>
        <dbReference type="ARBA" id="ARBA00022980"/>
    </source>
</evidence>
<evidence type="ECO:0000256" key="4">
    <source>
        <dbReference type="ARBA" id="ARBA00023128"/>
    </source>
</evidence>
<dbReference type="EMBL" id="JAVRJZ010000021">
    <property type="protein sequence ID" value="KAK2704324.1"/>
    <property type="molecule type" value="Genomic_DNA"/>
</dbReference>
<reference evidence="8" key="1">
    <citation type="submission" date="2023-07" db="EMBL/GenBank/DDBJ databases">
        <title>Chromosome-level genome assembly of Artemia franciscana.</title>
        <authorList>
            <person name="Jo E."/>
        </authorList>
    </citation>
    <scope>NUCLEOTIDE SEQUENCE</scope>
    <source>
        <tissue evidence="8">Whole body</tissue>
    </source>
</reference>
<evidence type="ECO:0000256" key="2">
    <source>
        <dbReference type="ARBA" id="ARBA00006668"/>
    </source>
</evidence>
<comment type="caution">
    <text evidence="8">The sequence shown here is derived from an EMBL/GenBank/DDBJ whole genome shotgun (WGS) entry which is preliminary data.</text>
</comment>
<evidence type="ECO:0000256" key="5">
    <source>
        <dbReference type="ARBA" id="ARBA00023274"/>
    </source>
</evidence>
<comment type="similarity">
    <text evidence="2">Belongs to the bacterial ribosomal protein bS16 family.</text>
</comment>
<dbReference type="GO" id="GO:0005763">
    <property type="term" value="C:mitochondrial small ribosomal subunit"/>
    <property type="evidence" value="ECO:0007669"/>
    <property type="project" value="TreeGrafter"/>
</dbReference>
<name>A0AA88KVU5_ARTSF</name>
<dbReference type="Pfam" id="PF00886">
    <property type="entry name" value="Ribosomal_S16"/>
    <property type="match status" value="1"/>
</dbReference>
<proteinExistence type="inferred from homology"/>
<dbReference type="GO" id="GO:0005743">
    <property type="term" value="C:mitochondrial inner membrane"/>
    <property type="evidence" value="ECO:0007669"/>
    <property type="project" value="UniProtKB-ARBA"/>
</dbReference>
<comment type="subcellular location">
    <subcellularLocation>
        <location evidence="1">Mitochondrion</location>
    </subcellularLocation>
</comment>
<dbReference type="GO" id="GO:0032543">
    <property type="term" value="P:mitochondrial translation"/>
    <property type="evidence" value="ECO:0007669"/>
    <property type="project" value="TreeGrafter"/>
</dbReference>
<keyword evidence="3" id="KW-0689">Ribosomal protein</keyword>
<accession>A0AA88KVU5</accession>
<dbReference type="FunFam" id="3.30.1320.10:FF:000004">
    <property type="entry name" value="28S ribosomal protein S16, mitochondrial"/>
    <property type="match status" value="1"/>
</dbReference>
<dbReference type="InterPro" id="IPR000307">
    <property type="entry name" value="Ribosomal_bS16"/>
</dbReference>
<dbReference type="PANTHER" id="PTHR12919:SF20">
    <property type="entry name" value="SMALL RIBOSOMAL SUBUNIT PROTEIN BS16M"/>
    <property type="match status" value="1"/>
</dbReference>
<dbReference type="PANTHER" id="PTHR12919">
    <property type="entry name" value="30S RIBOSOMAL PROTEIN S16"/>
    <property type="match status" value="1"/>
</dbReference>
<sequence>MPRIQSWKGIYGVAKKSIRLQQHGCTNRPFFHIVVMEAKLPSDGPVIEQIGSFDPLPNQNNEKLVAVNFDRLQYWISEGAKMSIPAASLFGLSGFFPIHPRSYLNAWRERLKDSDQAFGKPVPSSLTIKIK</sequence>